<organism evidence="10 11">
    <name type="scientific">Octopus vulgaris</name>
    <name type="common">Common octopus</name>
    <dbReference type="NCBI Taxonomy" id="6645"/>
    <lineage>
        <taxon>Eukaryota</taxon>
        <taxon>Metazoa</taxon>
        <taxon>Spiralia</taxon>
        <taxon>Lophotrochozoa</taxon>
        <taxon>Mollusca</taxon>
        <taxon>Cephalopoda</taxon>
        <taxon>Coleoidea</taxon>
        <taxon>Octopodiformes</taxon>
        <taxon>Octopoda</taxon>
        <taxon>Incirrata</taxon>
        <taxon>Octopodidae</taxon>
        <taxon>Octopus</taxon>
    </lineage>
</organism>
<evidence type="ECO:0000256" key="2">
    <source>
        <dbReference type="ARBA" id="ARBA00006496"/>
    </source>
</evidence>
<dbReference type="PANTHER" id="PTHR13412">
    <property type="entry name" value="T-CELL IMMUNOMODULATORY PROTEIN HOMOLOG"/>
    <property type="match status" value="1"/>
</dbReference>
<dbReference type="Pfam" id="PF23122">
    <property type="entry name" value="C2_ITFG1"/>
    <property type="match status" value="1"/>
</dbReference>
<evidence type="ECO:0000256" key="8">
    <source>
        <dbReference type="SAM" id="Phobius"/>
    </source>
</evidence>
<feature type="transmembrane region" description="Helical" evidence="8">
    <location>
        <begin position="586"/>
        <end position="610"/>
    </location>
</feature>
<dbReference type="Gene3D" id="2.130.10.130">
    <property type="entry name" value="Integrin alpha, N-terminal"/>
    <property type="match status" value="1"/>
</dbReference>
<evidence type="ECO:0000259" key="9">
    <source>
        <dbReference type="Pfam" id="PF23122"/>
    </source>
</evidence>
<proteinExistence type="inferred from homology"/>
<evidence type="ECO:0000256" key="3">
    <source>
        <dbReference type="ARBA" id="ARBA00022692"/>
    </source>
</evidence>
<evidence type="ECO:0000256" key="6">
    <source>
        <dbReference type="ARBA" id="ARBA00023136"/>
    </source>
</evidence>
<evidence type="ECO:0000256" key="4">
    <source>
        <dbReference type="ARBA" id="ARBA00022729"/>
    </source>
</evidence>
<dbReference type="EMBL" id="OX597814">
    <property type="protein sequence ID" value="CAI9714719.1"/>
    <property type="molecule type" value="Genomic_DNA"/>
</dbReference>
<keyword evidence="7" id="KW-0325">Glycoprotein</keyword>
<keyword evidence="5 8" id="KW-1133">Transmembrane helix</keyword>
<comment type="subcellular location">
    <subcellularLocation>
        <location evidence="1">Membrane</location>
        <topology evidence="1">Single-pass type I membrane protein</topology>
    </subcellularLocation>
</comment>
<dbReference type="InterPro" id="IPR024881">
    <property type="entry name" value="Tip"/>
</dbReference>
<keyword evidence="4" id="KW-0732">Signal</keyword>
<feature type="domain" description="T-cell immunomodulatory protein TIP C2" evidence="9">
    <location>
        <begin position="480"/>
        <end position="580"/>
    </location>
</feature>
<keyword evidence="11" id="KW-1185">Reference proteome</keyword>
<comment type="similarity">
    <text evidence="2">Belongs to the TIP family.</text>
</comment>
<dbReference type="InterPro" id="IPR057089">
    <property type="entry name" value="C2_TIP"/>
</dbReference>
<dbReference type="InterPro" id="IPR013517">
    <property type="entry name" value="FG-GAP"/>
</dbReference>
<sequence>MYSEARMKRRRRPSVEFKTATRYNNVRKQLNVSLLAAVAVFFFFVFQINLVSSELTEFSDISSGILVDGNDRGIVSAFGDFNADKHTDIFLLTDGGREVKLLLAGKSEEPYTSRILIEANASNLTDTIITSIVPADFDGDVHMDVLLCRQKENDRSGNVFIEIYWGNGYTVNQGNPYVLTETLKDQPLVMDANADMVSDLFGENSDGKRKFWFGSSQRILKMVDFPKNNTQTTFDPLKKPQSSAFVDLNYDFCADLCVVSVKNGKTQLEYWYYLDDGFQLNKTLDVPDAVKVSGQATFVNVDGDDEMDLLLPFCEDTECHNSGIYVYSEEQWHNLSVDFAQAQWRYVLPENADKLVKPPITLRAGDYNLDGYPDLLTVLTNQNHTQRVFLLKNVAFTQDNFTRTFSIDYKASFTQPTGSAFLAAFFDIDEDGVLDVFITSRQTDSKTKLQTFKNKFLEDAYFLKVMVVSGLCGEDCSVAPYGTNQPGPVVQFKTTRFSGEFQIGFATQLSQSAHYSLQLPYTVFGLGQSPNYIDNLKVGIAYYPKEKCETREWTSVIPNSRLIIIPHPMDDPLQWSNRLFVTPSRLVLLTGAALLGTCAFITAVVAILHWRERAEDKREKLQEAHKFHFDAM</sequence>
<gene>
    <name evidence="10" type="ORF">OCTVUL_1B007108</name>
</gene>
<evidence type="ECO:0000256" key="7">
    <source>
        <dbReference type="ARBA" id="ARBA00023180"/>
    </source>
</evidence>
<dbReference type="Pfam" id="PF13517">
    <property type="entry name" value="FG-GAP_3"/>
    <property type="match status" value="1"/>
</dbReference>
<evidence type="ECO:0000313" key="10">
    <source>
        <dbReference type="EMBL" id="CAI9714719.1"/>
    </source>
</evidence>
<accession>A0AA36AFQ1</accession>
<name>A0AA36AFQ1_OCTVU</name>
<dbReference type="InterPro" id="IPR028994">
    <property type="entry name" value="Integrin_alpha_N"/>
</dbReference>
<evidence type="ECO:0000256" key="1">
    <source>
        <dbReference type="ARBA" id="ARBA00004479"/>
    </source>
</evidence>
<protein>
    <recommendedName>
        <fullName evidence="9">T-cell immunomodulatory protein TIP C2 domain-containing protein</fullName>
    </recommendedName>
</protein>
<dbReference type="GO" id="GO:0005886">
    <property type="term" value="C:plasma membrane"/>
    <property type="evidence" value="ECO:0007669"/>
    <property type="project" value="TreeGrafter"/>
</dbReference>
<keyword evidence="6 8" id="KW-0472">Membrane</keyword>
<dbReference type="AlphaFoldDB" id="A0AA36AFQ1"/>
<dbReference type="Proteomes" id="UP001162480">
    <property type="component" value="Chromosome 1"/>
</dbReference>
<keyword evidence="3 8" id="KW-0812">Transmembrane</keyword>
<dbReference type="PANTHER" id="PTHR13412:SF0">
    <property type="entry name" value="T-CELL IMMUNOMODULATORY PROTEIN"/>
    <property type="match status" value="1"/>
</dbReference>
<evidence type="ECO:0000313" key="11">
    <source>
        <dbReference type="Proteomes" id="UP001162480"/>
    </source>
</evidence>
<dbReference type="SUPFAM" id="SSF69318">
    <property type="entry name" value="Integrin alpha N-terminal domain"/>
    <property type="match status" value="1"/>
</dbReference>
<reference evidence="10" key="1">
    <citation type="submission" date="2023-08" db="EMBL/GenBank/DDBJ databases">
        <authorList>
            <person name="Alioto T."/>
            <person name="Alioto T."/>
            <person name="Gomez Garrido J."/>
        </authorList>
    </citation>
    <scope>NUCLEOTIDE SEQUENCE</scope>
</reference>
<evidence type="ECO:0000256" key="5">
    <source>
        <dbReference type="ARBA" id="ARBA00022989"/>
    </source>
</evidence>